<evidence type="ECO:0000256" key="4">
    <source>
        <dbReference type="SAM" id="MobiDB-lite"/>
    </source>
</evidence>
<evidence type="ECO:0000256" key="2">
    <source>
        <dbReference type="ARBA" id="ARBA00023239"/>
    </source>
</evidence>
<dbReference type="Pfam" id="PF01969">
    <property type="entry name" value="Ni_insertion"/>
    <property type="match status" value="1"/>
</dbReference>
<evidence type="ECO:0000313" key="5">
    <source>
        <dbReference type="EMBL" id="MCF2652152.1"/>
    </source>
</evidence>
<feature type="region of interest" description="Disordered" evidence="4">
    <location>
        <begin position="67"/>
        <end position="114"/>
    </location>
</feature>
<feature type="compositionally biased region" description="Basic and acidic residues" evidence="4">
    <location>
        <begin position="72"/>
        <end position="99"/>
    </location>
</feature>
<accession>A0ABS9CMS2</accession>
<comment type="function">
    <text evidence="3">Involved in the biosynthesis of a nickel-pincer cofactor ((SCS)Ni(II) pincer complex). Binds Ni(2+), and functions in nickel delivery to pyridinium-3,5-bisthiocarboxylic acid mononucleotide (P2TMN), to form the mature cofactor. Is thus probably required for the activation of nickel-pincer cofactor-dependent enzymes.</text>
</comment>
<keyword evidence="1 3" id="KW-0533">Nickel</keyword>
<organism evidence="5 6">
    <name type="scientific">Anaeromassilibacillus senegalensis</name>
    <dbReference type="NCBI Taxonomy" id="1673717"/>
    <lineage>
        <taxon>Bacteria</taxon>
        <taxon>Bacillati</taxon>
        <taxon>Bacillota</taxon>
        <taxon>Clostridia</taxon>
        <taxon>Eubacteriales</taxon>
        <taxon>Acutalibacteraceae</taxon>
        <taxon>Anaeromassilibacillus</taxon>
    </lineage>
</organism>
<evidence type="ECO:0000256" key="3">
    <source>
        <dbReference type="HAMAP-Rule" id="MF_01074"/>
    </source>
</evidence>
<proteinExistence type="inferred from homology"/>
<dbReference type="NCBIfam" id="TIGR00299">
    <property type="entry name" value="nickel pincer cofactor biosynthesis protein LarC"/>
    <property type="match status" value="1"/>
</dbReference>
<dbReference type="PANTHER" id="PTHR36566">
    <property type="entry name" value="NICKEL INSERTION PROTEIN-RELATED"/>
    <property type="match status" value="1"/>
</dbReference>
<protein>
    <recommendedName>
        <fullName evidence="3">Pyridinium-3,5-bisthiocarboxylic acid mononucleotide nickel insertion protein</fullName>
        <shortName evidence="3">P2TMN nickel insertion protein</shortName>
        <ecNumber evidence="3">4.99.1.12</ecNumber>
    </recommendedName>
    <alternativeName>
        <fullName evidence="3">Nickel-pincer cofactor biosynthesis protein LarC</fullName>
    </alternativeName>
</protein>
<feature type="compositionally biased region" description="Basic residues" evidence="4">
    <location>
        <begin position="100"/>
        <end position="110"/>
    </location>
</feature>
<sequence length="419" mass="46297">METLYLECTMGAAGDMLMAALLELLPEPERFLEKMNSLGLPGVTVAREPMTKCGIGGTHMRVTVNGEEEESHDAHDHHDYHHDHDHHHEHDHHEHDHDHHHEHHHHHHSHSSMADITARLAALELPQNVKENARAVYAQIAEAESHAHGVPVEQIHFHEVGTLDAVADIVGVCLLLDMLKPERIVASPVHVGSGHVHCAHGVLPVPAPATAYILRGVPTYGGEIQGELCTPTGAALLKYFAAEFSPMPEMAVEKIGYGMGKKDFPRANCVRAFWGETVERPKTDTIVELDCNLDDMTGEALAFAAEELFRAGARDVFTTPIFMKKGRPGYLFSCICTAEQADEMAALIFRHTTTLGVRKKVCERYVLDRAVETVQTPYGEARCKTASGYGVEKRKLEYEDAARLARDNNVPLSAVTAEE</sequence>
<keyword evidence="2 3" id="KW-0456">Lyase</keyword>
<keyword evidence="6" id="KW-1185">Reference proteome</keyword>
<dbReference type="Proteomes" id="UP001299220">
    <property type="component" value="Unassembled WGS sequence"/>
</dbReference>
<comment type="similarity">
    <text evidence="3">Belongs to the LarC family.</text>
</comment>
<gene>
    <name evidence="3 5" type="primary">larC</name>
    <name evidence="5" type="ORF">JQM67_06025</name>
</gene>
<dbReference type="HAMAP" id="MF_01074">
    <property type="entry name" value="LarC"/>
    <property type="match status" value="1"/>
</dbReference>
<dbReference type="PANTHER" id="PTHR36566:SF1">
    <property type="entry name" value="PYRIDINIUM-3,5-BISTHIOCARBOXYLIC ACID MONONUCLEOTIDE NICKEL INSERTION PROTEIN"/>
    <property type="match status" value="1"/>
</dbReference>
<evidence type="ECO:0000313" key="6">
    <source>
        <dbReference type="Proteomes" id="UP001299220"/>
    </source>
</evidence>
<dbReference type="RefSeq" id="WP_235323171.1">
    <property type="nucleotide sequence ID" value="NZ_JAFBIT010000001.1"/>
</dbReference>
<dbReference type="Gene3D" id="3.30.70.1380">
    <property type="entry name" value="Transcriptional regulatory protein pf0864 domain like"/>
    <property type="match status" value="1"/>
</dbReference>
<name>A0ABS9CMS2_9FIRM</name>
<comment type="catalytic activity">
    <reaction evidence="3">
        <text>Ni(II)-pyridinium-3,5-bisthiocarboxylate mononucleotide = pyridinium-3,5-bisthiocarboxylate mononucleotide + Ni(2+)</text>
        <dbReference type="Rhea" id="RHEA:54784"/>
        <dbReference type="ChEBI" id="CHEBI:49786"/>
        <dbReference type="ChEBI" id="CHEBI:137372"/>
        <dbReference type="ChEBI" id="CHEBI:137373"/>
        <dbReference type="EC" id="4.99.1.12"/>
    </reaction>
</comment>
<dbReference type="EMBL" id="JAFBIT010000001">
    <property type="protein sequence ID" value="MCF2652152.1"/>
    <property type="molecule type" value="Genomic_DNA"/>
</dbReference>
<dbReference type="InterPro" id="IPR002822">
    <property type="entry name" value="Ni_insertion"/>
</dbReference>
<reference evidence="5 6" key="1">
    <citation type="submission" date="2020-12" db="EMBL/GenBank/DDBJ databases">
        <title>Whole genome sequences of gut porcine anaerobes.</title>
        <authorList>
            <person name="Kubasova T."/>
            <person name="Jahodarova E."/>
            <person name="Rychlik I."/>
        </authorList>
    </citation>
    <scope>NUCLEOTIDE SEQUENCE [LARGE SCALE GENOMIC DNA]</scope>
    <source>
        <strain evidence="5 6">An867</strain>
    </source>
</reference>
<dbReference type="EC" id="4.99.1.12" evidence="3"/>
<comment type="caution">
    <text evidence="5">The sequence shown here is derived from an EMBL/GenBank/DDBJ whole genome shotgun (WGS) entry which is preliminary data.</text>
</comment>
<evidence type="ECO:0000256" key="1">
    <source>
        <dbReference type="ARBA" id="ARBA00022596"/>
    </source>
</evidence>